<dbReference type="EMBL" id="DF849397">
    <property type="protein sequence ID" value="GAT57130.1"/>
    <property type="molecule type" value="Genomic_DNA"/>
</dbReference>
<dbReference type="PANTHER" id="PTHR35897">
    <property type="entry name" value="METHYLTRANSFERASE AUSD"/>
    <property type="match status" value="1"/>
</dbReference>
<sequence length="325" mass="36049">MSRPTYIPPLDVKLSDVLEVDGDAGLQFFQKEIGISDPNELEKHVLALQAKAYEMFPYTCIRVFSFMRVKTSLMPAYPRVVEVMKQNPDALFLDIGCFFGTDVRKLVVDGVSPHQVVATDILQGFWDLGHELFKSTPASFPVKFIQGDIFDPAFLPPPAQDRDAATLPSKPVLADITSLTPLRGHLTAIHITYVFHLFPEEKQRLLAEHLAGMLSAASGSTIFGATFARRTPGRDLYFRDEAERLAALSESQDTSNAGEGKRQNGVELYCFSPETWTALWESFFPPGAVRVETKVTERAAYSPGEMIPVGKTGDDVILNWSCTKV</sequence>
<evidence type="ECO:0000256" key="4">
    <source>
        <dbReference type="ARBA" id="ARBA00038314"/>
    </source>
</evidence>
<protein>
    <recommendedName>
        <fullName evidence="7">Methyltransferase domain-containing protein</fullName>
    </recommendedName>
</protein>
<proteinExistence type="inferred from homology"/>
<evidence type="ECO:0000313" key="5">
    <source>
        <dbReference type="EMBL" id="GAT57130.1"/>
    </source>
</evidence>
<dbReference type="InterPro" id="IPR051654">
    <property type="entry name" value="Meroterpenoid_MTases"/>
</dbReference>
<evidence type="ECO:0000256" key="2">
    <source>
        <dbReference type="ARBA" id="ARBA00022679"/>
    </source>
</evidence>
<organism evidence="5 6">
    <name type="scientific">Mycena chlorophos</name>
    <name type="common">Agaric fungus</name>
    <name type="synonym">Agaricus chlorophos</name>
    <dbReference type="NCBI Taxonomy" id="658473"/>
    <lineage>
        <taxon>Eukaryota</taxon>
        <taxon>Fungi</taxon>
        <taxon>Dikarya</taxon>
        <taxon>Basidiomycota</taxon>
        <taxon>Agaricomycotina</taxon>
        <taxon>Agaricomycetes</taxon>
        <taxon>Agaricomycetidae</taxon>
        <taxon>Agaricales</taxon>
        <taxon>Marasmiineae</taxon>
        <taxon>Mycenaceae</taxon>
        <taxon>Mycena</taxon>
    </lineage>
</organism>
<keyword evidence="2" id="KW-0808">Transferase</keyword>
<dbReference type="Proteomes" id="UP000815677">
    <property type="component" value="Unassembled WGS sequence"/>
</dbReference>
<comment type="pathway">
    <text evidence="1">Secondary metabolite biosynthesis.</text>
</comment>
<evidence type="ECO:0000256" key="3">
    <source>
        <dbReference type="ARBA" id="ARBA00022691"/>
    </source>
</evidence>
<comment type="similarity">
    <text evidence="4">Belongs to the class I-like SAM-binding methyltransferase superfamily.</text>
</comment>
<evidence type="ECO:0000256" key="1">
    <source>
        <dbReference type="ARBA" id="ARBA00005179"/>
    </source>
</evidence>
<dbReference type="InterPro" id="IPR029063">
    <property type="entry name" value="SAM-dependent_MTases_sf"/>
</dbReference>
<evidence type="ECO:0000313" key="6">
    <source>
        <dbReference type="Proteomes" id="UP000815677"/>
    </source>
</evidence>
<reference evidence="5" key="1">
    <citation type="submission" date="2014-09" db="EMBL/GenBank/DDBJ databases">
        <title>Genome sequence of the luminous mushroom Mycena chlorophos for searching fungal bioluminescence genes.</title>
        <authorList>
            <person name="Tanaka Y."/>
            <person name="Kasuga D."/>
            <person name="Oba Y."/>
            <person name="Hase S."/>
            <person name="Sato K."/>
            <person name="Oba Y."/>
            <person name="Sakakibara Y."/>
        </authorList>
    </citation>
    <scope>NUCLEOTIDE SEQUENCE</scope>
</reference>
<accession>A0ABQ0M1H9</accession>
<gene>
    <name evidence="5" type="ORF">MCHLO_13704</name>
</gene>
<dbReference type="SUPFAM" id="SSF53335">
    <property type="entry name" value="S-adenosyl-L-methionine-dependent methyltransferases"/>
    <property type="match status" value="1"/>
</dbReference>
<name>A0ABQ0M1H9_MYCCL</name>
<keyword evidence="3" id="KW-0949">S-adenosyl-L-methionine</keyword>
<evidence type="ECO:0008006" key="7">
    <source>
        <dbReference type="Google" id="ProtNLM"/>
    </source>
</evidence>
<dbReference type="Gene3D" id="3.40.50.150">
    <property type="entry name" value="Vaccinia Virus protein VP39"/>
    <property type="match status" value="1"/>
</dbReference>
<keyword evidence="6" id="KW-1185">Reference proteome</keyword>
<dbReference type="PANTHER" id="PTHR35897:SF1">
    <property type="entry name" value="METHYLTRANSFERASE AUSD"/>
    <property type="match status" value="1"/>
</dbReference>